<keyword evidence="10 21" id="KW-1133">Transmembrane helix</keyword>
<protein>
    <recommendedName>
        <fullName evidence="14">Cytochrome c1, heme protein, mitochondrial</fullName>
    </recommendedName>
    <alternativeName>
        <fullName evidence="17">Complex III subunit 4</fullName>
    </alternativeName>
    <alternativeName>
        <fullName evidence="16">Complex III subunit IV</fullName>
    </alternativeName>
    <alternativeName>
        <fullName evidence="15">Cytochrome b-c1 complex subunit 4</fullName>
    </alternativeName>
    <alternativeName>
        <fullName evidence="19">Ubiquinol-cytochrome-c reductase complex cytochrome c1 subunit</fullName>
    </alternativeName>
</protein>
<feature type="binding site" description="covalent" evidence="20">
    <location>
        <position position="125"/>
    </location>
    <ligand>
        <name>heme c</name>
        <dbReference type="ChEBI" id="CHEBI:61717"/>
    </ligand>
</feature>
<accession>A0A8C5V829</accession>
<dbReference type="SUPFAM" id="SSF46626">
    <property type="entry name" value="Cytochrome c"/>
    <property type="match status" value="1"/>
</dbReference>
<dbReference type="Ensembl" id="ENSMICT00000015581.3">
    <property type="protein sequence ID" value="ENSMICP00000014199.2"/>
    <property type="gene ID" value="ENSMICG00000015587.3"/>
</dbReference>
<evidence type="ECO:0000256" key="1">
    <source>
        <dbReference type="ARBA" id="ARBA00004273"/>
    </source>
</evidence>
<dbReference type="EMBL" id="ABDC03013935">
    <property type="status" value="NOT_ANNOTATED_CDS"/>
    <property type="molecule type" value="Genomic_DNA"/>
</dbReference>
<comment type="similarity">
    <text evidence="2">Belongs to the cytochrome c family.</text>
</comment>
<reference evidence="23" key="3">
    <citation type="submission" date="2025-09" db="UniProtKB">
        <authorList>
            <consortium name="Ensembl"/>
        </authorList>
    </citation>
    <scope>IDENTIFICATION</scope>
</reference>
<evidence type="ECO:0000256" key="3">
    <source>
        <dbReference type="ARBA" id="ARBA00022448"/>
    </source>
</evidence>
<gene>
    <name evidence="23" type="primary">CYC1</name>
    <name evidence="23" type="synonym">LOC105868860</name>
</gene>
<dbReference type="FunFam" id="1.20.5.100:FF:000003">
    <property type="entry name" value="Cytochrome c1, heme protein, mitochondrial"/>
    <property type="match status" value="1"/>
</dbReference>
<dbReference type="InterPro" id="IPR021157">
    <property type="entry name" value="Cyt_c1_TM_anchor_C"/>
</dbReference>
<feature type="domain" description="Cytochrome c" evidence="22">
    <location>
        <begin position="108"/>
        <end position="209"/>
    </location>
</feature>
<keyword evidence="13 21" id="KW-0472">Membrane</keyword>
<evidence type="ECO:0000259" key="22">
    <source>
        <dbReference type="PROSITE" id="PS51007"/>
    </source>
</evidence>
<feature type="transmembrane region" description="Helical" evidence="21">
    <location>
        <begin position="59"/>
        <end position="78"/>
    </location>
</feature>
<keyword evidence="12" id="KW-0496">Mitochondrion</keyword>
<evidence type="ECO:0000256" key="6">
    <source>
        <dbReference type="ARBA" id="ARBA00022692"/>
    </source>
</evidence>
<dbReference type="GO" id="GO:0020037">
    <property type="term" value="F:heme binding"/>
    <property type="evidence" value="ECO:0007669"/>
    <property type="project" value="InterPro"/>
</dbReference>
<feature type="binding site" description="covalent" evidence="20">
    <location>
        <position position="121"/>
    </location>
    <ligand>
        <name>heme c</name>
        <dbReference type="ChEBI" id="CHEBI:61717"/>
    </ligand>
</feature>
<dbReference type="InterPro" id="IPR002326">
    <property type="entry name" value="Cyt_c1"/>
</dbReference>
<keyword evidence="6 21" id="KW-0812">Transmembrane</keyword>
<dbReference type="GO" id="GO:0005743">
    <property type="term" value="C:mitochondrial inner membrane"/>
    <property type="evidence" value="ECO:0007669"/>
    <property type="project" value="UniProtKB-SubCell"/>
</dbReference>
<evidence type="ECO:0000313" key="23">
    <source>
        <dbReference type="Ensembl" id="ENSMICP00000014199.2"/>
    </source>
</evidence>
<dbReference type="PRINTS" id="PR00603">
    <property type="entry name" value="CYTOCHROMEC1"/>
</dbReference>
<evidence type="ECO:0000256" key="18">
    <source>
        <dbReference type="ARBA" id="ARBA00062753"/>
    </source>
</evidence>
<keyword evidence="8" id="KW-0999">Mitochondrion inner membrane</keyword>
<feature type="binding site" description="covalent" evidence="20">
    <location>
        <position position="124"/>
    </location>
    <ligand>
        <name>heme c</name>
        <dbReference type="ChEBI" id="CHEBI:61717"/>
    </ligand>
</feature>
<evidence type="ECO:0000256" key="12">
    <source>
        <dbReference type="ARBA" id="ARBA00023128"/>
    </source>
</evidence>
<evidence type="ECO:0000256" key="15">
    <source>
        <dbReference type="ARBA" id="ARBA00041262"/>
    </source>
</evidence>
<name>A0A8C5V829_MICMU</name>
<evidence type="ECO:0000256" key="10">
    <source>
        <dbReference type="ARBA" id="ARBA00022989"/>
    </source>
</evidence>
<dbReference type="Gene3D" id="1.10.760.10">
    <property type="entry name" value="Cytochrome c-like domain"/>
    <property type="match status" value="1"/>
</dbReference>
<keyword evidence="4 20" id="KW-0349">Heme</keyword>
<dbReference type="GO" id="GO:0006122">
    <property type="term" value="P:mitochondrial electron transport, ubiquinol to cytochrome c"/>
    <property type="evidence" value="ECO:0007669"/>
    <property type="project" value="TreeGrafter"/>
</dbReference>
<evidence type="ECO:0000256" key="8">
    <source>
        <dbReference type="ARBA" id="ARBA00022792"/>
    </source>
</evidence>
<dbReference type="PANTHER" id="PTHR10266">
    <property type="entry name" value="CYTOCHROME C1"/>
    <property type="match status" value="1"/>
</dbReference>
<dbReference type="PANTHER" id="PTHR10266:SF3">
    <property type="entry name" value="CYTOCHROME C1, HEME PROTEIN, MITOCHONDRIAL"/>
    <property type="match status" value="1"/>
</dbReference>
<keyword evidence="11 20" id="KW-0408">Iron</keyword>
<evidence type="ECO:0000256" key="13">
    <source>
        <dbReference type="ARBA" id="ARBA00023136"/>
    </source>
</evidence>
<keyword evidence="7 20" id="KW-0479">Metal-binding</keyword>
<reference evidence="23" key="1">
    <citation type="submission" date="2016-12" db="EMBL/GenBank/DDBJ databases">
        <title>Mouse lemur reference genome and diversity panel.</title>
        <authorList>
            <person name="Harris R."/>
            <person name="Larsen P."/>
            <person name="Liu Y."/>
            <person name="Hughes D.S."/>
            <person name="Murali S."/>
            <person name="Raveendran M."/>
            <person name="Korchina V."/>
            <person name="Wang M."/>
            <person name="Jhangiani S."/>
            <person name="Bandaranaike D."/>
            <person name="Bellair M."/>
            <person name="Blankenburg K."/>
            <person name="Chao H."/>
            <person name="Dahdouli M."/>
            <person name="Dinh H."/>
            <person name="Doddapaneni H."/>
            <person name="English A."/>
            <person name="Firestine M."/>
            <person name="Gnanaolivu R."/>
            <person name="Gross S."/>
            <person name="Hernandez B."/>
            <person name="Javaid M."/>
            <person name="Jayaseelan J."/>
            <person name="Jones J."/>
            <person name="Khan Z."/>
            <person name="Kovar C."/>
            <person name="Kurapati P."/>
            <person name="Le B."/>
            <person name="Lee S."/>
            <person name="Li M."/>
            <person name="Mathew T."/>
            <person name="Narasimhan A."/>
            <person name="Ngo D."/>
            <person name="Nguyen L."/>
            <person name="Okwuonu G."/>
            <person name="Ongeri F."/>
            <person name="Osuji N."/>
            <person name="Pu L.-L."/>
            <person name="Puazo M."/>
            <person name="Quiroz J."/>
            <person name="Raj R."/>
            <person name="Rajbhandari K."/>
            <person name="Reid J.G."/>
            <person name="Santibanez J."/>
            <person name="Sexton D."/>
            <person name="Skinner E."/>
            <person name="Vee V."/>
            <person name="Weissenberger G."/>
            <person name="Wu Y."/>
            <person name="Xin Y."/>
            <person name="Han Y."/>
            <person name="Campbell C."/>
            <person name="Brown A."/>
            <person name="Sullivan B."/>
            <person name="Shelton J."/>
            <person name="Brown S."/>
            <person name="Dudchenko O."/>
            <person name="Machol I."/>
            <person name="Durand N."/>
            <person name="Shamim M."/>
            <person name="Lieberman A."/>
            <person name="Muzny D.M."/>
            <person name="Richards S."/>
            <person name="Yoder A."/>
            <person name="Worley K.C."/>
            <person name="Rogers J."/>
            <person name="Gibbs R.A."/>
        </authorList>
    </citation>
    <scope>NUCLEOTIDE SEQUENCE [LARGE SCALE GENOMIC DNA]</scope>
</reference>
<proteinExistence type="inferred from homology"/>
<dbReference type="GO" id="GO:0046872">
    <property type="term" value="F:metal ion binding"/>
    <property type="evidence" value="ECO:0007669"/>
    <property type="project" value="UniProtKB-KW"/>
</dbReference>
<evidence type="ECO:0000256" key="16">
    <source>
        <dbReference type="ARBA" id="ARBA00041724"/>
    </source>
</evidence>
<dbReference type="InterPro" id="IPR036909">
    <property type="entry name" value="Cyt_c-like_dom_sf"/>
</dbReference>
<comment type="subcellular location">
    <subcellularLocation>
        <location evidence="1">Mitochondrion inner membrane</location>
    </subcellularLocation>
</comment>
<keyword evidence="5" id="KW-0679">Respiratory chain</keyword>
<keyword evidence="24" id="KW-1185">Reference proteome</keyword>
<sequence>MAAAATSLRWAVLGPRGSGLPGARVPGLLCRARPGQLPLRTPQAVSLSSKSGLSRGRKVMLSALGMLAAGGAGLAMALHSAVSASDLELHAPSYPWSHRGLLSSLDHTSIRRGFQVYKQVCSSCHSMDYVAYRHLVGVCYTEDEAKALAEEVEVQDGPNEDGEMFMRPGKLSDYFPKPYPNPEAARAANNGALPPDLSYIVRARHGGEDYVFSLLTGYCEPPTGAIGMAPPIYTEVLEFDDGTPATMSQVAKDVCTFLRWASEPEHDHRKRMGLKMLMMMGLLLPLVYAMKRHKWSVLKSRKLAYRPPK</sequence>
<evidence type="ECO:0000313" key="24">
    <source>
        <dbReference type="Proteomes" id="UP000694394"/>
    </source>
</evidence>
<dbReference type="GeneTree" id="ENSGT00390000012445"/>
<keyword evidence="3" id="KW-0813">Transport</keyword>
<reference evidence="23" key="2">
    <citation type="submission" date="2025-08" db="UniProtKB">
        <authorList>
            <consortium name="Ensembl"/>
        </authorList>
    </citation>
    <scope>IDENTIFICATION</scope>
</reference>
<evidence type="ECO:0000256" key="5">
    <source>
        <dbReference type="ARBA" id="ARBA00022660"/>
    </source>
</evidence>
<dbReference type="PROSITE" id="PS51007">
    <property type="entry name" value="CYTC"/>
    <property type="match status" value="1"/>
</dbReference>
<evidence type="ECO:0000256" key="21">
    <source>
        <dbReference type="SAM" id="Phobius"/>
    </source>
</evidence>
<dbReference type="Pfam" id="PF02167">
    <property type="entry name" value="Cytochrom_C1"/>
    <property type="match status" value="1"/>
</dbReference>
<dbReference type="Gene3D" id="1.20.5.100">
    <property type="entry name" value="Cytochrome c1, transmembrane anchor, C-terminal"/>
    <property type="match status" value="1"/>
</dbReference>
<organism evidence="23 24">
    <name type="scientific">Microcebus murinus</name>
    <name type="common">Gray mouse lemur</name>
    <name type="synonym">Lemur murinus</name>
    <dbReference type="NCBI Taxonomy" id="30608"/>
    <lineage>
        <taxon>Eukaryota</taxon>
        <taxon>Metazoa</taxon>
        <taxon>Chordata</taxon>
        <taxon>Craniata</taxon>
        <taxon>Vertebrata</taxon>
        <taxon>Euteleostomi</taxon>
        <taxon>Mammalia</taxon>
        <taxon>Eutheria</taxon>
        <taxon>Euarchontoglires</taxon>
        <taxon>Primates</taxon>
        <taxon>Strepsirrhini</taxon>
        <taxon>Lemuriformes</taxon>
        <taxon>Cheirogaleidae</taxon>
        <taxon>Microcebus</taxon>
    </lineage>
</organism>
<comment type="cofactor">
    <cofactor evidence="20">
        <name>heme c</name>
        <dbReference type="ChEBI" id="CHEBI:61717"/>
    </cofactor>
    <text evidence="20">Binds 1 heme c group covalently per subunit.</text>
</comment>
<evidence type="ECO:0000256" key="2">
    <source>
        <dbReference type="ARBA" id="ARBA00006488"/>
    </source>
</evidence>
<dbReference type="GO" id="GO:0009055">
    <property type="term" value="F:electron transfer activity"/>
    <property type="evidence" value="ECO:0007669"/>
    <property type="project" value="InterPro"/>
</dbReference>
<dbReference type="FunFam" id="1.10.760.10:FF:000002">
    <property type="entry name" value="Cytochrome c1, heme protein"/>
    <property type="match status" value="1"/>
</dbReference>
<evidence type="ECO:0000256" key="9">
    <source>
        <dbReference type="ARBA" id="ARBA00022982"/>
    </source>
</evidence>
<comment type="subunit">
    <text evidence="18">Component of the ubiquinol-cytochrome c oxidoreductase (cytochrome b-c1 complex, complex III, CIII), a multisubunit enzyme composed of 11 subunits. The complex is composed of 3 respiratory subunits cytochrome b, cytochrome c1 and Rieske protein UQCRFS1, 2 core protein subunits UQCRC1/QCR1 and UQCRC2/QCR2, and 6 low-molecular weight protein subunits UQCRH/QCR6, UQCRB/QCR7, UQCRQ/QCR8, UQCR10/QCR9, UQCR11/QCR10 and subunit 9, the cleavage product of Rieske protein UQCRFS1. The complex exists as an obligatory dimer and forms supercomplexes (SCs) in the inner mitochondrial membrane with NADH-ubiquinone oxidoreductase (complex I, CI) and cytochrome c oxidase (complex IV, CIV), resulting in different assemblies (supercomplex SCI(1)III(2)IV(1) and megacomplex MCI(2)III(2)IV(2)). Interacts with FLVCR2; this interaction occurs in the absence of heme and is disrupted upon heme binding.</text>
</comment>
<dbReference type="SUPFAM" id="SSF81496">
    <property type="entry name" value="Cytochrome c1 subunit of cytochrome bc1 complex (Ubiquinol-cytochrome c reductase), transmembrane anchor"/>
    <property type="match status" value="1"/>
</dbReference>
<evidence type="ECO:0000256" key="20">
    <source>
        <dbReference type="PIRSR" id="PIRSR602326-1"/>
    </source>
</evidence>
<dbReference type="InterPro" id="IPR009056">
    <property type="entry name" value="Cyt_c-like_dom"/>
</dbReference>
<evidence type="ECO:0000256" key="4">
    <source>
        <dbReference type="ARBA" id="ARBA00022617"/>
    </source>
</evidence>
<feature type="binding site" description="covalent" evidence="20">
    <location>
        <position position="228"/>
    </location>
    <ligand>
        <name>heme c</name>
        <dbReference type="ChEBI" id="CHEBI:61717"/>
    </ligand>
</feature>
<evidence type="ECO:0000256" key="14">
    <source>
        <dbReference type="ARBA" id="ARBA00040084"/>
    </source>
</evidence>
<dbReference type="Proteomes" id="UP000694394">
    <property type="component" value="Chromosome 9"/>
</dbReference>
<evidence type="ECO:0000256" key="19">
    <source>
        <dbReference type="ARBA" id="ARBA00079825"/>
    </source>
</evidence>
<evidence type="ECO:0000256" key="7">
    <source>
        <dbReference type="ARBA" id="ARBA00022723"/>
    </source>
</evidence>
<evidence type="ECO:0000256" key="17">
    <source>
        <dbReference type="ARBA" id="ARBA00041779"/>
    </source>
</evidence>
<dbReference type="AlphaFoldDB" id="A0A8C5V829"/>
<keyword evidence="9" id="KW-0249">Electron transport</keyword>
<evidence type="ECO:0000256" key="11">
    <source>
        <dbReference type="ARBA" id="ARBA00023004"/>
    </source>
</evidence>